<evidence type="ECO:0000313" key="2">
    <source>
        <dbReference type="EMBL" id="GFD05543.1"/>
    </source>
</evidence>
<evidence type="ECO:0000256" key="1">
    <source>
        <dbReference type="SAM" id="Coils"/>
    </source>
</evidence>
<feature type="coiled-coil region" evidence="1">
    <location>
        <begin position="20"/>
        <end position="61"/>
    </location>
</feature>
<dbReference type="EMBL" id="BKCJ011219025">
    <property type="protein sequence ID" value="GFD05543.1"/>
    <property type="molecule type" value="Genomic_DNA"/>
</dbReference>
<dbReference type="AlphaFoldDB" id="A0A699T7V3"/>
<comment type="caution">
    <text evidence="2">The sequence shown here is derived from an EMBL/GenBank/DDBJ whole genome shotgun (WGS) entry which is preliminary data.</text>
</comment>
<proteinExistence type="predicted"/>
<gene>
    <name evidence="2" type="ORF">Tci_877512</name>
</gene>
<protein>
    <submittedName>
        <fullName evidence="2">Uncharacterized protein</fullName>
    </submittedName>
</protein>
<name>A0A699T7V3_TANCI</name>
<sequence length="180" mass="20240">ENVSEHSNDPLHSGEDRIPLKELTKLCTKLSDRVLNLETTKTAQAKEIANLKKRVKRLERKEVKISWIKKIVQDIDANQDIYLVNVHRDEDIFGVNDQDDTSMFDADKDLQGEEVIVEKEVVSEDVSVVEEVNAANIATSVIAITTTTATTPIISIDEITLAKALIEIKTSRPKAKRIFM</sequence>
<organism evidence="2">
    <name type="scientific">Tanacetum cinerariifolium</name>
    <name type="common">Dalmatian daisy</name>
    <name type="synonym">Chrysanthemum cinerariifolium</name>
    <dbReference type="NCBI Taxonomy" id="118510"/>
    <lineage>
        <taxon>Eukaryota</taxon>
        <taxon>Viridiplantae</taxon>
        <taxon>Streptophyta</taxon>
        <taxon>Embryophyta</taxon>
        <taxon>Tracheophyta</taxon>
        <taxon>Spermatophyta</taxon>
        <taxon>Magnoliopsida</taxon>
        <taxon>eudicotyledons</taxon>
        <taxon>Gunneridae</taxon>
        <taxon>Pentapetalae</taxon>
        <taxon>asterids</taxon>
        <taxon>campanulids</taxon>
        <taxon>Asterales</taxon>
        <taxon>Asteraceae</taxon>
        <taxon>Asteroideae</taxon>
        <taxon>Anthemideae</taxon>
        <taxon>Anthemidinae</taxon>
        <taxon>Tanacetum</taxon>
    </lineage>
</organism>
<reference evidence="2" key="1">
    <citation type="journal article" date="2019" name="Sci. Rep.">
        <title>Draft genome of Tanacetum cinerariifolium, the natural source of mosquito coil.</title>
        <authorList>
            <person name="Yamashiro T."/>
            <person name="Shiraishi A."/>
            <person name="Satake H."/>
            <person name="Nakayama K."/>
        </authorList>
    </citation>
    <scope>NUCLEOTIDE SEQUENCE</scope>
</reference>
<feature type="non-terminal residue" evidence="2">
    <location>
        <position position="1"/>
    </location>
</feature>
<accession>A0A699T7V3</accession>
<keyword evidence="1" id="KW-0175">Coiled coil</keyword>